<keyword evidence="5" id="KW-0227">DNA damage</keyword>
<accession>A0A852ZXY9</accession>
<dbReference type="InterPro" id="IPR005135">
    <property type="entry name" value="Endo/exonuclease/phosphatase"/>
</dbReference>
<name>A0A852ZXY9_9ACTN</name>
<dbReference type="RefSeq" id="WP_179815422.1">
    <property type="nucleotide sequence ID" value="NZ_JACBZD010000001.1"/>
</dbReference>
<keyword evidence="7" id="KW-0460">Magnesium</keyword>
<evidence type="ECO:0000256" key="2">
    <source>
        <dbReference type="ARBA" id="ARBA00001946"/>
    </source>
</evidence>
<evidence type="ECO:0000256" key="7">
    <source>
        <dbReference type="ARBA" id="ARBA00022842"/>
    </source>
</evidence>
<keyword evidence="6" id="KW-0378">Hydrolase</keyword>
<evidence type="ECO:0000256" key="4">
    <source>
        <dbReference type="ARBA" id="ARBA00022723"/>
    </source>
</evidence>
<keyword evidence="8" id="KW-0234">DNA repair</keyword>
<evidence type="ECO:0000256" key="3">
    <source>
        <dbReference type="ARBA" id="ARBA00022722"/>
    </source>
</evidence>
<dbReference type="InterPro" id="IPR036691">
    <property type="entry name" value="Endo/exonu/phosph_ase_sf"/>
</dbReference>
<evidence type="ECO:0000259" key="11">
    <source>
        <dbReference type="Pfam" id="PF03372"/>
    </source>
</evidence>
<evidence type="ECO:0000256" key="5">
    <source>
        <dbReference type="ARBA" id="ARBA00022763"/>
    </source>
</evidence>
<dbReference type="InterPro" id="IPR051547">
    <property type="entry name" value="TDP2-like"/>
</dbReference>
<dbReference type="Proteomes" id="UP000567795">
    <property type="component" value="Unassembled WGS sequence"/>
</dbReference>
<evidence type="ECO:0000256" key="6">
    <source>
        <dbReference type="ARBA" id="ARBA00022801"/>
    </source>
</evidence>
<feature type="transmembrane region" description="Helical" evidence="10">
    <location>
        <begin position="85"/>
        <end position="101"/>
    </location>
</feature>
<protein>
    <submittedName>
        <fullName evidence="12">Vancomycin resistance protein VanJ</fullName>
    </submittedName>
</protein>
<evidence type="ECO:0000313" key="12">
    <source>
        <dbReference type="EMBL" id="NYI06915.1"/>
    </source>
</evidence>
<dbReference type="GO" id="GO:0004518">
    <property type="term" value="F:nuclease activity"/>
    <property type="evidence" value="ECO:0007669"/>
    <property type="project" value="UniProtKB-KW"/>
</dbReference>
<comment type="cofactor">
    <cofactor evidence="2">
        <name>Mg(2+)</name>
        <dbReference type="ChEBI" id="CHEBI:18420"/>
    </cofactor>
</comment>
<keyword evidence="3" id="KW-0540">Nuclease</keyword>
<keyword evidence="4" id="KW-0479">Metal-binding</keyword>
<proteinExistence type="predicted"/>
<keyword evidence="13" id="KW-1185">Reference proteome</keyword>
<dbReference type="GO" id="GO:0016787">
    <property type="term" value="F:hydrolase activity"/>
    <property type="evidence" value="ECO:0007669"/>
    <property type="project" value="UniProtKB-KW"/>
</dbReference>
<dbReference type="GO" id="GO:0006281">
    <property type="term" value="P:DNA repair"/>
    <property type="evidence" value="ECO:0007669"/>
    <property type="project" value="UniProtKB-KW"/>
</dbReference>
<evidence type="ECO:0000256" key="10">
    <source>
        <dbReference type="SAM" id="Phobius"/>
    </source>
</evidence>
<dbReference type="PANTHER" id="PTHR15822">
    <property type="entry name" value="TRAF AND TNF RECEPTOR-ASSOCIATED PROTEIN"/>
    <property type="match status" value="1"/>
</dbReference>
<dbReference type="Gene3D" id="3.60.10.10">
    <property type="entry name" value="Endonuclease/exonuclease/phosphatase"/>
    <property type="match status" value="1"/>
</dbReference>
<comment type="caution">
    <text evidence="12">The sequence shown here is derived from an EMBL/GenBank/DDBJ whole genome shotgun (WGS) entry which is preliminary data.</text>
</comment>
<dbReference type="GO" id="GO:0046872">
    <property type="term" value="F:metal ion binding"/>
    <property type="evidence" value="ECO:0007669"/>
    <property type="project" value="UniProtKB-KW"/>
</dbReference>
<evidence type="ECO:0000313" key="13">
    <source>
        <dbReference type="Proteomes" id="UP000567795"/>
    </source>
</evidence>
<keyword evidence="10" id="KW-1133">Transmembrane helix</keyword>
<comment type="cofactor">
    <cofactor evidence="1">
        <name>Mn(2+)</name>
        <dbReference type="ChEBI" id="CHEBI:29035"/>
    </cofactor>
</comment>
<keyword evidence="10" id="KW-0812">Transmembrane</keyword>
<dbReference type="AlphaFoldDB" id="A0A852ZXY9"/>
<feature type="compositionally biased region" description="Pro residues" evidence="9">
    <location>
        <begin position="39"/>
        <end position="60"/>
    </location>
</feature>
<dbReference type="Pfam" id="PF03372">
    <property type="entry name" value="Exo_endo_phos"/>
    <property type="match status" value="1"/>
</dbReference>
<evidence type="ECO:0000256" key="9">
    <source>
        <dbReference type="SAM" id="MobiDB-lite"/>
    </source>
</evidence>
<dbReference type="EMBL" id="JACBZD010000001">
    <property type="protein sequence ID" value="NYI06915.1"/>
    <property type="molecule type" value="Genomic_DNA"/>
</dbReference>
<reference evidence="12 13" key="1">
    <citation type="submission" date="2020-07" db="EMBL/GenBank/DDBJ databases">
        <title>Sequencing the genomes of 1000 actinobacteria strains.</title>
        <authorList>
            <person name="Klenk H.-P."/>
        </authorList>
    </citation>
    <scope>NUCLEOTIDE SEQUENCE [LARGE SCALE GENOMIC DNA]</scope>
    <source>
        <strain evidence="12 13">DSM 42178</strain>
    </source>
</reference>
<sequence>MATADDGSGPDRDLKTLRLTRPSPATLQRPPEEPEWGVPGPPEEQEPPAPSAPGPTPGPAGPGRRGWPLRLLLGRPEDTRRWRRGWILAVLAVLSALPMLLRDFVSNSFGNVASLLDTGLPWVGTAVPVLLLGALLRRARVALLALLLPIVVWIGMFGSVLLPKGTPGAGDLRVLAHNVGAANPDPTGTARALLAAEADVIALEEITDEALPVYQEVLAAEYPYSVRGGTVGLWSRYPVGESADIDISIGWTRALRAEVETPSGPLAVYVAHLASVRVGAEGFSSDQRNETIEALGATISEEPLERVVLMGDLNGTATDRSLSPITAGMRSAQGAAGDGFGFTWPASFPMARIDHVLVKGVEPVDSWVLPATGSDHRPIAADLDL</sequence>
<dbReference type="SUPFAM" id="SSF56219">
    <property type="entry name" value="DNase I-like"/>
    <property type="match status" value="1"/>
</dbReference>
<feature type="transmembrane region" description="Helical" evidence="10">
    <location>
        <begin position="143"/>
        <end position="162"/>
    </location>
</feature>
<evidence type="ECO:0000256" key="1">
    <source>
        <dbReference type="ARBA" id="ARBA00001936"/>
    </source>
</evidence>
<feature type="transmembrane region" description="Helical" evidence="10">
    <location>
        <begin position="113"/>
        <end position="136"/>
    </location>
</feature>
<evidence type="ECO:0000256" key="8">
    <source>
        <dbReference type="ARBA" id="ARBA00023204"/>
    </source>
</evidence>
<gene>
    <name evidence="12" type="ORF">FHU37_003858</name>
</gene>
<organism evidence="12 13">
    <name type="scientific">Allostreptomyces psammosilenae</name>
    <dbReference type="NCBI Taxonomy" id="1892865"/>
    <lineage>
        <taxon>Bacteria</taxon>
        <taxon>Bacillati</taxon>
        <taxon>Actinomycetota</taxon>
        <taxon>Actinomycetes</taxon>
        <taxon>Kitasatosporales</taxon>
        <taxon>Streptomycetaceae</taxon>
        <taxon>Allostreptomyces</taxon>
    </lineage>
</organism>
<dbReference type="PANTHER" id="PTHR15822:SF4">
    <property type="entry name" value="TYROSYL-DNA PHOSPHODIESTERASE 2"/>
    <property type="match status" value="1"/>
</dbReference>
<keyword evidence="10" id="KW-0472">Membrane</keyword>
<feature type="region of interest" description="Disordered" evidence="9">
    <location>
        <begin position="1"/>
        <end position="67"/>
    </location>
</feature>
<feature type="domain" description="Endonuclease/exonuclease/phosphatase" evidence="11">
    <location>
        <begin position="177"/>
        <end position="376"/>
    </location>
</feature>